<proteinExistence type="predicted"/>
<sequence>MTEVKSIRETDGATMKKKGYLQKGNGSLQDRSGRTSWKIDDITGEVCVGGVDKVLSHVSAKGDNNEKFHICVTVRIKEDSSWSFLHIGSSSLEPHESAMHTSQKLQCCSAIGFSGTFSVEMDEKADYDSNDFLQSSRRTTLKLRPTAKWEVRRKKLRPVAKWLTGEVWALDREKGARPLVLATYRTGGLARPPRGPSHLGRPTPGLRPPASWSSEWYWPASVRPAELGPPDAWAVMASATGRVLPPASSDPQALQAARFPEQTHHQRASWPPKPHSSSLEHFEGLKRTISHLLPSAARVASEQTLRQYPVITIVSRRNGSPSARRPPERTINAVHRHECNPGAAIGGSIVAP</sequence>
<evidence type="ECO:0000313" key="2">
    <source>
        <dbReference type="EMBL" id="KAK8967374.1"/>
    </source>
</evidence>
<reference evidence="2 3" key="1">
    <citation type="journal article" date="2022" name="Nat. Plants">
        <title>Genomes of leafy and leafless Platanthera orchids illuminate the evolution of mycoheterotrophy.</title>
        <authorList>
            <person name="Li M.H."/>
            <person name="Liu K.W."/>
            <person name="Li Z."/>
            <person name="Lu H.C."/>
            <person name="Ye Q.L."/>
            <person name="Zhang D."/>
            <person name="Wang J.Y."/>
            <person name="Li Y.F."/>
            <person name="Zhong Z.M."/>
            <person name="Liu X."/>
            <person name="Yu X."/>
            <person name="Liu D.K."/>
            <person name="Tu X.D."/>
            <person name="Liu B."/>
            <person name="Hao Y."/>
            <person name="Liao X.Y."/>
            <person name="Jiang Y.T."/>
            <person name="Sun W.H."/>
            <person name="Chen J."/>
            <person name="Chen Y.Q."/>
            <person name="Ai Y."/>
            <person name="Zhai J.W."/>
            <person name="Wu S.S."/>
            <person name="Zhou Z."/>
            <person name="Hsiao Y.Y."/>
            <person name="Wu W.L."/>
            <person name="Chen Y.Y."/>
            <person name="Lin Y.F."/>
            <person name="Hsu J.L."/>
            <person name="Li C.Y."/>
            <person name="Wang Z.W."/>
            <person name="Zhao X."/>
            <person name="Zhong W.Y."/>
            <person name="Ma X.K."/>
            <person name="Ma L."/>
            <person name="Huang J."/>
            <person name="Chen G.Z."/>
            <person name="Huang M.Z."/>
            <person name="Huang L."/>
            <person name="Peng D.H."/>
            <person name="Luo Y.B."/>
            <person name="Zou S.Q."/>
            <person name="Chen S.P."/>
            <person name="Lan S."/>
            <person name="Tsai W.C."/>
            <person name="Van de Peer Y."/>
            <person name="Liu Z.J."/>
        </authorList>
    </citation>
    <scope>NUCLEOTIDE SEQUENCE [LARGE SCALE GENOMIC DNA]</scope>
    <source>
        <strain evidence="2">Lor288</strain>
    </source>
</reference>
<comment type="caution">
    <text evidence="2">The sequence shown here is derived from an EMBL/GenBank/DDBJ whole genome shotgun (WGS) entry which is preliminary data.</text>
</comment>
<name>A0ABR2MUM4_9ASPA</name>
<evidence type="ECO:0000256" key="1">
    <source>
        <dbReference type="SAM" id="MobiDB-lite"/>
    </source>
</evidence>
<dbReference type="EMBL" id="JBBWWR010000005">
    <property type="protein sequence ID" value="KAK8967374.1"/>
    <property type="molecule type" value="Genomic_DNA"/>
</dbReference>
<keyword evidence="3" id="KW-1185">Reference proteome</keyword>
<gene>
    <name evidence="2" type="ORF">KSP40_PGU022564</name>
</gene>
<evidence type="ECO:0000313" key="3">
    <source>
        <dbReference type="Proteomes" id="UP001412067"/>
    </source>
</evidence>
<protein>
    <submittedName>
        <fullName evidence="2">Uncharacterized protein</fullName>
    </submittedName>
</protein>
<accession>A0ABR2MUM4</accession>
<dbReference type="Proteomes" id="UP001412067">
    <property type="component" value="Unassembled WGS sequence"/>
</dbReference>
<organism evidence="2 3">
    <name type="scientific">Platanthera guangdongensis</name>
    <dbReference type="NCBI Taxonomy" id="2320717"/>
    <lineage>
        <taxon>Eukaryota</taxon>
        <taxon>Viridiplantae</taxon>
        <taxon>Streptophyta</taxon>
        <taxon>Embryophyta</taxon>
        <taxon>Tracheophyta</taxon>
        <taxon>Spermatophyta</taxon>
        <taxon>Magnoliopsida</taxon>
        <taxon>Liliopsida</taxon>
        <taxon>Asparagales</taxon>
        <taxon>Orchidaceae</taxon>
        <taxon>Orchidoideae</taxon>
        <taxon>Orchideae</taxon>
        <taxon>Orchidinae</taxon>
        <taxon>Platanthera</taxon>
    </lineage>
</organism>
<feature type="region of interest" description="Disordered" evidence="1">
    <location>
        <begin position="244"/>
        <end position="278"/>
    </location>
</feature>